<proteinExistence type="predicted"/>
<evidence type="ECO:0000259" key="1">
    <source>
        <dbReference type="Pfam" id="PF08241"/>
    </source>
</evidence>
<keyword evidence="2" id="KW-0489">Methyltransferase</keyword>
<dbReference type="InterPro" id="IPR029063">
    <property type="entry name" value="SAM-dependent_MTases_sf"/>
</dbReference>
<accession>A0A832G6K4</accession>
<sequence>MVNMKPEQSIFLPGGFKQFRLLKSKVQLNEKVVLIIGPQSEKIGEKIIDAGAKSVDIIVSDYDSLISSRLNIPKEKNISVRMMDYDNTDFADDTFDLVYAQASISLKNRNKIIKEIKRILKPEALLCVGEITALRETYPQFVKDIFESSGILPLHHNKCAEYYESKNFSLDYEEDLSSSLRSYYENTVNQLKSVIETLSDKEKSYYKKLLNRISHESNAYLKLGADKYIGFKLLILKLRAVGS</sequence>
<keyword evidence="2" id="KW-0808">Transferase</keyword>
<evidence type="ECO:0000313" key="2">
    <source>
        <dbReference type="EMBL" id="HGT47305.1"/>
    </source>
</evidence>
<dbReference type="AlphaFoldDB" id="A0A832G6K4"/>
<dbReference type="Gene3D" id="3.40.50.150">
    <property type="entry name" value="Vaccinia Virus protein VP39"/>
    <property type="match status" value="1"/>
</dbReference>
<dbReference type="EMBL" id="DSVI01000005">
    <property type="protein sequence ID" value="HGT47305.1"/>
    <property type="molecule type" value="Genomic_DNA"/>
</dbReference>
<gene>
    <name evidence="2" type="ORF">ENS56_04680</name>
</gene>
<feature type="domain" description="Methyltransferase type 11" evidence="1">
    <location>
        <begin position="67"/>
        <end position="127"/>
    </location>
</feature>
<name>A0A832G6K4_9BACT</name>
<comment type="caution">
    <text evidence="2">The sequence shown here is derived from an EMBL/GenBank/DDBJ whole genome shotgun (WGS) entry which is preliminary data.</text>
</comment>
<dbReference type="InterPro" id="IPR013216">
    <property type="entry name" value="Methyltransf_11"/>
</dbReference>
<dbReference type="Pfam" id="PF08241">
    <property type="entry name" value="Methyltransf_11"/>
    <property type="match status" value="1"/>
</dbReference>
<organism evidence="2">
    <name type="scientific">Ignavibacterium album</name>
    <dbReference type="NCBI Taxonomy" id="591197"/>
    <lineage>
        <taxon>Bacteria</taxon>
        <taxon>Pseudomonadati</taxon>
        <taxon>Ignavibacteriota</taxon>
        <taxon>Ignavibacteria</taxon>
        <taxon>Ignavibacteriales</taxon>
        <taxon>Ignavibacteriaceae</taxon>
        <taxon>Ignavibacterium</taxon>
    </lineage>
</organism>
<dbReference type="SUPFAM" id="SSF53335">
    <property type="entry name" value="S-adenosyl-L-methionine-dependent methyltransferases"/>
    <property type="match status" value="1"/>
</dbReference>
<dbReference type="GO" id="GO:0032259">
    <property type="term" value="P:methylation"/>
    <property type="evidence" value="ECO:0007669"/>
    <property type="project" value="UniProtKB-KW"/>
</dbReference>
<protein>
    <submittedName>
        <fullName evidence="2">Methyltransferase domain-containing protein</fullName>
    </submittedName>
</protein>
<reference evidence="2" key="1">
    <citation type="journal article" date="2020" name="mSystems">
        <title>Genome- and Community-Level Interaction Insights into Carbon Utilization and Element Cycling Functions of Hydrothermarchaeota in Hydrothermal Sediment.</title>
        <authorList>
            <person name="Zhou Z."/>
            <person name="Liu Y."/>
            <person name="Xu W."/>
            <person name="Pan J."/>
            <person name="Luo Z.H."/>
            <person name="Li M."/>
        </authorList>
    </citation>
    <scope>NUCLEOTIDE SEQUENCE [LARGE SCALE GENOMIC DNA]</scope>
    <source>
        <strain evidence="2">SpSt-500</strain>
    </source>
</reference>
<dbReference type="GO" id="GO:0008757">
    <property type="term" value="F:S-adenosylmethionine-dependent methyltransferase activity"/>
    <property type="evidence" value="ECO:0007669"/>
    <property type="project" value="InterPro"/>
</dbReference>